<dbReference type="Pfam" id="PF01635">
    <property type="entry name" value="CoV_M"/>
    <property type="match status" value="1"/>
</dbReference>
<evidence type="ECO:0000256" key="1">
    <source>
        <dbReference type="ARBA" id="ARBA00022812"/>
    </source>
</evidence>
<dbReference type="GO" id="GO:0019031">
    <property type="term" value="C:viral envelope"/>
    <property type="evidence" value="ECO:0007669"/>
    <property type="project" value="UniProtKB-KW"/>
</dbReference>
<keyword evidence="3" id="KW-0325">Glycoprotein</keyword>
<dbReference type="InterPro" id="IPR002574">
    <property type="entry name" value="M_CoV"/>
</dbReference>
<keyword evidence="4" id="KW-0946">Virion</keyword>
<keyword evidence="5" id="KW-1133">Transmembrane helix</keyword>
<keyword evidence="1" id="KW-1040">Host Golgi apparatus</keyword>
<dbReference type="PROSITE" id="PS51927">
    <property type="entry name" value="COV_M"/>
    <property type="match status" value="1"/>
</dbReference>
<organism evidence="6">
    <name type="scientific">Retropinna nidovirus</name>
    <dbReference type="NCBI Taxonomy" id="3064111"/>
    <lineage>
        <taxon>Viruses</taxon>
        <taxon>Riboviria</taxon>
        <taxon>Orthornavirae</taxon>
        <taxon>Pisuviricota</taxon>
        <taxon>Pisoniviricetes</taxon>
        <taxon>Nidovirales</taxon>
    </lineage>
</organism>
<accession>A0AA50AGD9</accession>
<evidence type="ECO:0000313" key="6">
    <source>
        <dbReference type="EMBL" id="WLJ60766.1"/>
    </source>
</evidence>
<feature type="transmembrane region" description="Helical" evidence="5">
    <location>
        <begin position="83"/>
        <end position="102"/>
    </location>
</feature>
<evidence type="ECO:0000256" key="5">
    <source>
        <dbReference type="SAM" id="Phobius"/>
    </source>
</evidence>
<protein>
    <submittedName>
        <fullName evidence="6">Membrane glycoprotein</fullName>
    </submittedName>
</protein>
<name>A0AA50AGD9_9NIDO</name>
<dbReference type="GO" id="GO:0039660">
    <property type="term" value="F:structural constituent of virion"/>
    <property type="evidence" value="ECO:0007669"/>
    <property type="project" value="UniProtKB-KW"/>
</dbReference>
<keyword evidence="5" id="KW-0472">Membrane</keyword>
<evidence type="ECO:0000256" key="4">
    <source>
        <dbReference type="ARBA" id="ARBA00023311"/>
    </source>
</evidence>
<evidence type="ECO:0000256" key="3">
    <source>
        <dbReference type="ARBA" id="ARBA00023180"/>
    </source>
</evidence>
<reference evidence="6" key="1">
    <citation type="journal article" date="2023" name="bioRxiv">
        <title>Host specificity shapes fish viromes across lakes on an isolated remote island.</title>
        <authorList>
            <person name="Grimwood R.M."/>
            <person name="Fortune-Kelly G."/>
            <person name="Holmes E.C."/>
            <person name="Ingram T."/>
            <person name="Geoghegan J.L."/>
        </authorList>
    </citation>
    <scope>NUCLEOTIDE SEQUENCE</scope>
    <source>
        <strain evidence="6">ROT-S</strain>
    </source>
</reference>
<feature type="transmembrane region" description="Helical" evidence="5">
    <location>
        <begin position="46"/>
        <end position="71"/>
    </location>
</feature>
<keyword evidence="2" id="KW-0261">Viral envelope protein</keyword>
<keyword evidence="5" id="KW-0812">Transmembrane</keyword>
<proteinExistence type="predicted"/>
<evidence type="ECO:0000256" key="2">
    <source>
        <dbReference type="ARBA" id="ARBA00022879"/>
    </source>
</evidence>
<keyword evidence="4" id="KW-0468">Viral matrix protein</keyword>
<sequence length="234" mass="25507">MSNQTVLSAYGIGSDYGNSWLTFLSLVLLLLVVLYSHFGGVRSQKAVCIFLCIVALLCYPIAFSVAAIYIINWTAQPTNYGGLFFAALHILVFCALFIYYIYSSTVLYATTRSIYAFSPLARQLVGVPYKTRVVWSPRMSGYTTFSPSVIASNGVLYGPEMFVIGPGGSSDLPTELYVVTLANVHVYTVKATAPLKSSTDDAVSIYTYSTKRNRSDLNLTGNSDNGAVFIHGLD</sequence>
<dbReference type="GO" id="GO:0016020">
    <property type="term" value="C:membrane"/>
    <property type="evidence" value="ECO:0007669"/>
    <property type="project" value="InterPro"/>
</dbReference>
<dbReference type="EMBL" id="OR270080">
    <property type="protein sequence ID" value="WLJ60766.1"/>
    <property type="molecule type" value="Genomic_RNA"/>
</dbReference>
<dbReference type="GO" id="GO:0055036">
    <property type="term" value="C:virion membrane"/>
    <property type="evidence" value="ECO:0007669"/>
    <property type="project" value="InterPro"/>
</dbReference>
<feature type="transmembrane region" description="Helical" evidence="5">
    <location>
        <begin position="20"/>
        <end position="39"/>
    </location>
</feature>